<dbReference type="AlphaFoldDB" id="A0A2G9G3Z7"/>
<gene>
    <name evidence="2" type="ORF">CDL12_27875</name>
</gene>
<feature type="compositionally biased region" description="Polar residues" evidence="1">
    <location>
        <begin position="37"/>
        <end position="57"/>
    </location>
</feature>
<sequence>MPTSTRKGLTHICKKCLQAGHNKTTCKNPIHPRSKLFQGNPSGSQGRDEQLNMSHGSSAPPPSQTDTNLNISKGPQNNQIDGVGTGKVYEGRRNDILLGIKRPRTSSRGENSQSSVATSSGGEIQKAPRIKKPTVTEVIQKDEIWY</sequence>
<dbReference type="EMBL" id="NKXS01007464">
    <property type="protein sequence ID" value="PIM99629.1"/>
    <property type="molecule type" value="Genomic_DNA"/>
</dbReference>
<evidence type="ECO:0000313" key="2">
    <source>
        <dbReference type="EMBL" id="PIM99629.1"/>
    </source>
</evidence>
<feature type="compositionally biased region" description="Polar residues" evidence="1">
    <location>
        <begin position="64"/>
        <end position="80"/>
    </location>
</feature>
<accession>A0A2G9G3Z7</accession>
<feature type="compositionally biased region" description="Polar residues" evidence="1">
    <location>
        <begin position="106"/>
        <end position="122"/>
    </location>
</feature>
<keyword evidence="3" id="KW-1185">Reference proteome</keyword>
<dbReference type="Proteomes" id="UP000231279">
    <property type="component" value="Unassembled WGS sequence"/>
</dbReference>
<reference evidence="3" key="1">
    <citation type="journal article" date="2018" name="Gigascience">
        <title>Genome assembly of the Pink Ipe (Handroanthus impetiginosus, Bignoniaceae), a highly valued, ecologically keystone Neotropical timber forest tree.</title>
        <authorList>
            <person name="Silva-Junior O.B."/>
            <person name="Grattapaglia D."/>
            <person name="Novaes E."/>
            <person name="Collevatti R.G."/>
        </authorList>
    </citation>
    <scope>NUCLEOTIDE SEQUENCE [LARGE SCALE GENOMIC DNA]</scope>
    <source>
        <strain evidence="3">cv. UFG-1</strain>
    </source>
</reference>
<protein>
    <submittedName>
        <fullName evidence="2">Uncharacterized protein</fullName>
    </submittedName>
</protein>
<evidence type="ECO:0000256" key="1">
    <source>
        <dbReference type="SAM" id="MobiDB-lite"/>
    </source>
</evidence>
<organism evidence="2 3">
    <name type="scientific">Handroanthus impetiginosus</name>
    <dbReference type="NCBI Taxonomy" id="429701"/>
    <lineage>
        <taxon>Eukaryota</taxon>
        <taxon>Viridiplantae</taxon>
        <taxon>Streptophyta</taxon>
        <taxon>Embryophyta</taxon>
        <taxon>Tracheophyta</taxon>
        <taxon>Spermatophyta</taxon>
        <taxon>Magnoliopsida</taxon>
        <taxon>eudicotyledons</taxon>
        <taxon>Gunneridae</taxon>
        <taxon>Pentapetalae</taxon>
        <taxon>asterids</taxon>
        <taxon>lamiids</taxon>
        <taxon>Lamiales</taxon>
        <taxon>Bignoniaceae</taxon>
        <taxon>Crescentiina</taxon>
        <taxon>Tabebuia alliance</taxon>
        <taxon>Handroanthus</taxon>
    </lineage>
</organism>
<comment type="caution">
    <text evidence="2">The sequence shown here is derived from an EMBL/GenBank/DDBJ whole genome shotgun (WGS) entry which is preliminary data.</text>
</comment>
<name>A0A2G9G3Z7_9LAMI</name>
<feature type="region of interest" description="Disordered" evidence="1">
    <location>
        <begin position="27"/>
        <end position="133"/>
    </location>
</feature>
<dbReference type="OrthoDB" id="1434341at2759"/>
<proteinExistence type="predicted"/>
<evidence type="ECO:0000313" key="3">
    <source>
        <dbReference type="Proteomes" id="UP000231279"/>
    </source>
</evidence>